<evidence type="ECO:0000259" key="4">
    <source>
        <dbReference type="SMART" id="SM00822"/>
    </source>
</evidence>
<comment type="similarity">
    <text evidence="1 3">Belongs to the short-chain dehydrogenases/reductases (SDR) family.</text>
</comment>
<dbReference type="PANTHER" id="PTHR44196">
    <property type="entry name" value="DEHYDROGENASE/REDUCTASE SDR FAMILY MEMBER 7B"/>
    <property type="match status" value="1"/>
</dbReference>
<evidence type="ECO:0000313" key="5">
    <source>
        <dbReference type="EMBL" id="RKT58579.1"/>
    </source>
</evidence>
<dbReference type="PRINTS" id="PR00081">
    <property type="entry name" value="GDHRDH"/>
</dbReference>
<keyword evidence="6" id="KW-1185">Reference proteome</keyword>
<dbReference type="Gene3D" id="3.40.50.720">
    <property type="entry name" value="NAD(P)-binding Rossmann-like Domain"/>
    <property type="match status" value="1"/>
</dbReference>
<keyword evidence="2" id="KW-0560">Oxidoreductase</keyword>
<dbReference type="GO" id="GO:0016491">
    <property type="term" value="F:oxidoreductase activity"/>
    <property type="evidence" value="ECO:0007669"/>
    <property type="project" value="UniProtKB-KW"/>
</dbReference>
<dbReference type="Proteomes" id="UP000270626">
    <property type="component" value="Unassembled WGS sequence"/>
</dbReference>
<evidence type="ECO:0000256" key="3">
    <source>
        <dbReference type="RuleBase" id="RU000363"/>
    </source>
</evidence>
<dbReference type="Pfam" id="PF00106">
    <property type="entry name" value="adh_short"/>
    <property type="match status" value="1"/>
</dbReference>
<comment type="caution">
    <text evidence="5">The sequence shown here is derived from an EMBL/GenBank/DDBJ whole genome shotgun (WGS) entry which is preliminary data.</text>
</comment>
<dbReference type="InterPro" id="IPR020904">
    <property type="entry name" value="Sc_DH/Rdtase_CS"/>
</dbReference>
<accession>A0A495WB27</accession>
<dbReference type="PANTHER" id="PTHR44196:SF1">
    <property type="entry name" value="DEHYDROGENASE_REDUCTASE SDR FAMILY MEMBER 7B"/>
    <property type="match status" value="1"/>
</dbReference>
<organism evidence="5 6">
    <name type="scientific">Azonexus fungiphilus</name>
    <dbReference type="NCBI Taxonomy" id="146940"/>
    <lineage>
        <taxon>Bacteria</taxon>
        <taxon>Pseudomonadati</taxon>
        <taxon>Pseudomonadota</taxon>
        <taxon>Betaproteobacteria</taxon>
        <taxon>Rhodocyclales</taxon>
        <taxon>Azonexaceae</taxon>
        <taxon>Azonexus</taxon>
    </lineage>
</organism>
<gene>
    <name evidence="5" type="ORF">DFR40_1598</name>
</gene>
<dbReference type="PRINTS" id="PR00080">
    <property type="entry name" value="SDRFAMILY"/>
</dbReference>
<dbReference type="InterPro" id="IPR036291">
    <property type="entry name" value="NAD(P)-bd_dom_sf"/>
</dbReference>
<dbReference type="InterPro" id="IPR057326">
    <property type="entry name" value="KR_dom"/>
</dbReference>
<dbReference type="SUPFAM" id="SSF51735">
    <property type="entry name" value="NAD(P)-binding Rossmann-fold domains"/>
    <property type="match status" value="1"/>
</dbReference>
<dbReference type="RefSeq" id="WP_121457951.1">
    <property type="nucleotide sequence ID" value="NZ_RBXP01000014.1"/>
</dbReference>
<evidence type="ECO:0000256" key="1">
    <source>
        <dbReference type="ARBA" id="ARBA00006484"/>
    </source>
</evidence>
<dbReference type="NCBIfam" id="NF006565">
    <property type="entry name" value="PRK09072.1"/>
    <property type="match status" value="1"/>
</dbReference>
<evidence type="ECO:0000256" key="2">
    <source>
        <dbReference type="ARBA" id="ARBA00023002"/>
    </source>
</evidence>
<proteinExistence type="inferred from homology"/>
<evidence type="ECO:0000313" key="6">
    <source>
        <dbReference type="Proteomes" id="UP000270626"/>
    </source>
</evidence>
<dbReference type="CDD" id="cd05233">
    <property type="entry name" value="SDR_c"/>
    <property type="match status" value="1"/>
</dbReference>
<dbReference type="SMART" id="SM00822">
    <property type="entry name" value="PKS_KR"/>
    <property type="match status" value="1"/>
</dbReference>
<dbReference type="EMBL" id="RBXP01000014">
    <property type="protein sequence ID" value="RKT58579.1"/>
    <property type="molecule type" value="Genomic_DNA"/>
</dbReference>
<dbReference type="OrthoDB" id="9790266at2"/>
<reference evidence="5 6" key="1">
    <citation type="submission" date="2018-10" db="EMBL/GenBank/DDBJ databases">
        <title>Genomic Encyclopedia of Type Strains, Phase IV (KMG-IV): sequencing the most valuable type-strain genomes for metagenomic binning, comparative biology and taxonomic classification.</title>
        <authorList>
            <person name="Goeker M."/>
        </authorList>
    </citation>
    <scope>NUCLEOTIDE SEQUENCE [LARGE SCALE GENOMIC DNA]</scope>
    <source>
        <strain evidence="5 6">DSM 23841</strain>
    </source>
</reference>
<dbReference type="PROSITE" id="PS00061">
    <property type="entry name" value="ADH_SHORT"/>
    <property type="match status" value="1"/>
</dbReference>
<sequence>MQLNGARILLTGASGGLGGVLARELAQAGAALLLTGRDPVALARIDLPAGSDYRLLQADLTDAAGIDSAVAAARAFGTNILINNAGVASFGLLAEQDWNDIERILATNLGAPIRLTRALLPWLTQQPTAAVVNIGSAFGSIPFAGFTAYSAAKAGLRGFSQALRRELADSTVRVIHVAPRAIDTPINPPAVRALNRALGSATDTPEKVARHILGMLANDVAEGHIGFPERFFAWLNGCAPGLVDQGLRGKLARIKQHAAKA</sequence>
<feature type="domain" description="Ketoreductase" evidence="4">
    <location>
        <begin position="6"/>
        <end position="184"/>
    </location>
</feature>
<dbReference type="GO" id="GO:0016020">
    <property type="term" value="C:membrane"/>
    <property type="evidence" value="ECO:0007669"/>
    <property type="project" value="TreeGrafter"/>
</dbReference>
<protein>
    <submittedName>
        <fullName evidence="5">Short-subunit dehydrogenase</fullName>
    </submittedName>
</protein>
<name>A0A495WB27_9RHOO</name>
<dbReference type="InterPro" id="IPR002347">
    <property type="entry name" value="SDR_fam"/>
</dbReference>
<dbReference type="AlphaFoldDB" id="A0A495WB27"/>